<evidence type="ECO:0000313" key="10">
    <source>
        <dbReference type="EMBL" id="ASI98515.1"/>
    </source>
</evidence>
<proteinExistence type="predicted"/>
<protein>
    <recommendedName>
        <fullName evidence="9">Glycosyltransferase RgtA/B/C/D-like domain-containing protein</fullName>
    </recommendedName>
</protein>
<keyword evidence="5 8" id="KW-0812">Transmembrane</keyword>
<feature type="transmembrane region" description="Helical" evidence="8">
    <location>
        <begin position="215"/>
        <end position="239"/>
    </location>
</feature>
<keyword evidence="6 8" id="KW-1133">Transmembrane helix</keyword>
<feature type="transmembrane region" description="Helical" evidence="8">
    <location>
        <begin position="448"/>
        <end position="467"/>
    </location>
</feature>
<feature type="domain" description="Glycosyltransferase RgtA/B/C/D-like" evidence="9">
    <location>
        <begin position="63"/>
        <end position="201"/>
    </location>
</feature>
<evidence type="ECO:0000259" key="9">
    <source>
        <dbReference type="Pfam" id="PF13231"/>
    </source>
</evidence>
<organism evidence="10 11">
    <name type="scientific">Thermococcus celer Vu 13 = JCM 8558</name>
    <dbReference type="NCBI Taxonomy" id="1293037"/>
    <lineage>
        <taxon>Archaea</taxon>
        <taxon>Methanobacteriati</taxon>
        <taxon>Methanobacteriota</taxon>
        <taxon>Thermococci</taxon>
        <taxon>Thermococcales</taxon>
        <taxon>Thermococcaceae</taxon>
        <taxon>Thermococcus</taxon>
    </lineage>
</organism>
<keyword evidence="3" id="KW-0328">Glycosyltransferase</keyword>
<reference evidence="10 11" key="1">
    <citation type="submission" date="2016-03" db="EMBL/GenBank/DDBJ databases">
        <title>Complete genome sequence of Thermococcus celer.</title>
        <authorList>
            <person name="Oger P.M."/>
        </authorList>
    </citation>
    <scope>NUCLEOTIDE SEQUENCE [LARGE SCALE GENOMIC DNA]</scope>
    <source>
        <strain evidence="10 11">Vu 13</strain>
    </source>
</reference>
<feature type="transmembrane region" description="Helical" evidence="8">
    <location>
        <begin position="418"/>
        <end position="436"/>
    </location>
</feature>
<keyword evidence="11" id="KW-1185">Reference proteome</keyword>
<dbReference type="InterPro" id="IPR050297">
    <property type="entry name" value="LipidA_mod_glycosyltrf_83"/>
</dbReference>
<dbReference type="OrthoDB" id="114973at2157"/>
<feature type="transmembrane region" description="Helical" evidence="8">
    <location>
        <begin position="110"/>
        <end position="127"/>
    </location>
</feature>
<evidence type="ECO:0000256" key="5">
    <source>
        <dbReference type="ARBA" id="ARBA00022692"/>
    </source>
</evidence>
<keyword evidence="2" id="KW-1003">Cell membrane</keyword>
<dbReference type="InterPro" id="IPR038731">
    <property type="entry name" value="RgtA/B/C-like"/>
</dbReference>
<evidence type="ECO:0000256" key="6">
    <source>
        <dbReference type="ARBA" id="ARBA00022989"/>
    </source>
</evidence>
<dbReference type="GO" id="GO:0016763">
    <property type="term" value="F:pentosyltransferase activity"/>
    <property type="evidence" value="ECO:0007669"/>
    <property type="project" value="TreeGrafter"/>
</dbReference>
<feature type="transmembrane region" description="Helical" evidence="8">
    <location>
        <begin position="299"/>
        <end position="321"/>
    </location>
</feature>
<dbReference type="PANTHER" id="PTHR33908">
    <property type="entry name" value="MANNOSYLTRANSFERASE YKCB-RELATED"/>
    <property type="match status" value="1"/>
</dbReference>
<evidence type="ECO:0000313" key="11">
    <source>
        <dbReference type="Proteomes" id="UP000197156"/>
    </source>
</evidence>
<keyword evidence="4" id="KW-0808">Transferase</keyword>
<evidence type="ECO:0000256" key="1">
    <source>
        <dbReference type="ARBA" id="ARBA00004651"/>
    </source>
</evidence>
<feature type="transmembrane region" description="Helical" evidence="8">
    <location>
        <begin position="361"/>
        <end position="382"/>
    </location>
</feature>
<evidence type="ECO:0000256" key="7">
    <source>
        <dbReference type="ARBA" id="ARBA00023136"/>
    </source>
</evidence>
<feature type="transmembrane region" description="Helical" evidence="8">
    <location>
        <begin position="83"/>
        <end position="103"/>
    </location>
</feature>
<keyword evidence="7 8" id="KW-0472">Membrane</keyword>
<comment type="subcellular location">
    <subcellularLocation>
        <location evidence="1">Cell membrane</location>
        <topology evidence="1">Multi-pass membrane protein</topology>
    </subcellularLocation>
</comment>
<feature type="transmembrane region" description="Helical" evidence="8">
    <location>
        <begin position="394"/>
        <end position="412"/>
    </location>
</feature>
<accession>A0A218P0S2</accession>
<dbReference type="GO" id="GO:0005886">
    <property type="term" value="C:plasma membrane"/>
    <property type="evidence" value="ECO:0007669"/>
    <property type="project" value="UniProtKB-SubCell"/>
</dbReference>
<gene>
    <name evidence="10" type="ORF">A3L02_02500</name>
</gene>
<feature type="transmembrane region" description="Helical" evidence="8">
    <location>
        <begin position="161"/>
        <end position="194"/>
    </location>
</feature>
<dbReference type="EMBL" id="CP014854">
    <property type="protein sequence ID" value="ASI98515.1"/>
    <property type="molecule type" value="Genomic_DNA"/>
</dbReference>
<dbReference type="Pfam" id="PF13231">
    <property type="entry name" value="PMT_2"/>
    <property type="match status" value="1"/>
</dbReference>
<evidence type="ECO:0000256" key="4">
    <source>
        <dbReference type="ARBA" id="ARBA00022679"/>
    </source>
</evidence>
<feature type="transmembrane region" description="Helical" evidence="8">
    <location>
        <begin position="259"/>
        <end position="278"/>
    </location>
</feature>
<dbReference type="GO" id="GO:0008610">
    <property type="term" value="P:lipid biosynthetic process"/>
    <property type="evidence" value="ECO:0007669"/>
    <property type="project" value="UniProtKB-ARBA"/>
</dbReference>
<dbReference type="AlphaFoldDB" id="A0A218P0S2"/>
<evidence type="ECO:0000256" key="2">
    <source>
        <dbReference type="ARBA" id="ARBA00022475"/>
    </source>
</evidence>
<dbReference type="Proteomes" id="UP000197156">
    <property type="component" value="Chromosome"/>
</dbReference>
<dbReference type="PANTHER" id="PTHR33908:SF11">
    <property type="entry name" value="MEMBRANE PROTEIN"/>
    <property type="match status" value="1"/>
</dbReference>
<evidence type="ECO:0000256" key="3">
    <source>
        <dbReference type="ARBA" id="ARBA00022676"/>
    </source>
</evidence>
<sequence>MIMRRAHQWMGMLLILALYALMRIYCAFTFMSEYFDYDEGTYLLIARLINHGYLPYRDIFAVHPPFYYYLLSLWLRVFGDSYVAGRMLSVLFGLLSLIVAYYIGKEIRDWKLGLILSGLLTLDPLLIEVNSLVFHESSIEFFTLLSVYHFIRYEKTGNDKYAYIALFWAGLGSASKFTILPYALALYIVILFSRSELIVSHLQGAVRVIFNRRQVFILATAYLVMTLLVMATIILWPSWYVRAVVVVPVIHRVTYWDQIIPIMILLLIWGSLTLKIFNSSYLPQVRDMISFSLHNLKRVLLLAFAVFLPKIVVEGSLGIAISPDYLSQTYLIQGRRHFPIINLFVFASDLFKDIYRNTLEFWMFVLPVVLLALLVLAIWAFSKKVPISPLGRSIVVLSMITAFVYFGVSPSIITARFILPLLLLVNILLADILYALPTIVHRKHTHILEFLIILLFLVADFGIIYQYPHGNLKFNYAVHTKTMRDDLRGYLSSVNINPETTYSLNPMNTYYLGTNTVPYYTDAFGLILLKGLNSSTMLKIFKEEGVKHFVISTWAYYKWVNKEFRDQLRSFISAVRMSSALLYGESYDNKDVLEMYSQSIVSNPKGPLYIGTYNGRVIVWVNSTEIAELYAVDHNVTLDFRTLMRLNLNNGTYLVTQYSNVPSEQTTFELSLNGSEILLSSVSLPLVFNFTHEITIFAGARHLKLHQETNAPVDVYCGDLHLKIAGANATVQKVSQTELKITGNGFEVELTG</sequence>
<dbReference type="GeneID" id="33323589"/>
<evidence type="ECO:0000256" key="8">
    <source>
        <dbReference type="SAM" id="Phobius"/>
    </source>
</evidence>
<name>A0A218P0S2_THECE</name>
<dbReference type="RefSeq" id="WP_088862476.1">
    <property type="nucleotide sequence ID" value="NZ_CP014854.1"/>
</dbReference>
<dbReference type="KEGG" id="tce:A3L02_02500"/>